<dbReference type="EMBL" id="NSDM01000029">
    <property type="protein sequence ID" value="MDQ2589071.1"/>
    <property type="molecule type" value="Genomic_DNA"/>
</dbReference>
<evidence type="ECO:0000259" key="6">
    <source>
        <dbReference type="PROSITE" id="PS51755"/>
    </source>
</evidence>
<reference evidence="7 8" key="1">
    <citation type="submission" date="2017-06" db="EMBL/GenBank/DDBJ databases">
        <title>Cultured bacterium strain Saccharothrix yanglingensis Hhs.015.</title>
        <authorList>
            <person name="Xia Y."/>
        </authorList>
    </citation>
    <scope>NUCLEOTIDE SEQUENCE [LARGE SCALE GENOMIC DNA]</scope>
    <source>
        <strain evidence="7 8">Hhs.015</strain>
    </source>
</reference>
<evidence type="ECO:0000256" key="3">
    <source>
        <dbReference type="ARBA" id="ARBA00023125"/>
    </source>
</evidence>
<dbReference type="Gene3D" id="1.10.10.10">
    <property type="entry name" value="Winged helix-like DNA-binding domain superfamily/Winged helix DNA-binding domain"/>
    <property type="match status" value="1"/>
</dbReference>
<dbReference type="SMART" id="SM00862">
    <property type="entry name" value="Trans_reg_C"/>
    <property type="match status" value="1"/>
</dbReference>
<dbReference type="SUPFAM" id="SSF48452">
    <property type="entry name" value="TPR-like"/>
    <property type="match status" value="3"/>
</dbReference>
<proteinExistence type="inferred from homology"/>
<comment type="caution">
    <text evidence="7">The sequence shown here is derived from an EMBL/GenBank/DDBJ whole genome shotgun (WGS) entry which is preliminary data.</text>
</comment>
<dbReference type="Pfam" id="PF03704">
    <property type="entry name" value="BTAD"/>
    <property type="match status" value="1"/>
</dbReference>
<feature type="domain" description="OmpR/PhoB-type" evidence="6">
    <location>
        <begin position="1"/>
        <end position="89"/>
    </location>
</feature>
<evidence type="ECO:0000256" key="5">
    <source>
        <dbReference type="PROSITE-ProRule" id="PRU01091"/>
    </source>
</evidence>
<dbReference type="InterPro" id="IPR005158">
    <property type="entry name" value="BTAD"/>
</dbReference>
<keyword evidence="3 5" id="KW-0238">DNA-binding</keyword>
<dbReference type="SUPFAM" id="SSF46894">
    <property type="entry name" value="C-terminal effector domain of the bipartite response regulators"/>
    <property type="match status" value="1"/>
</dbReference>
<dbReference type="SMART" id="SM00028">
    <property type="entry name" value="TPR"/>
    <property type="match status" value="6"/>
</dbReference>
<dbReference type="InterPro" id="IPR019734">
    <property type="entry name" value="TPR_rpt"/>
</dbReference>
<keyword evidence="8" id="KW-1185">Reference proteome</keyword>
<dbReference type="InterPro" id="IPR051677">
    <property type="entry name" value="AfsR-DnrI-RedD_regulator"/>
</dbReference>
<evidence type="ECO:0000256" key="4">
    <source>
        <dbReference type="ARBA" id="ARBA00023163"/>
    </source>
</evidence>
<gene>
    <name evidence="7" type="ORF">CKY47_35055</name>
</gene>
<dbReference type="InterPro" id="IPR001867">
    <property type="entry name" value="OmpR/PhoB-type_DNA-bd"/>
</dbReference>
<evidence type="ECO:0000313" key="7">
    <source>
        <dbReference type="EMBL" id="MDQ2589071.1"/>
    </source>
</evidence>
<dbReference type="Pfam" id="PF00486">
    <property type="entry name" value="Trans_reg_C"/>
    <property type="match status" value="1"/>
</dbReference>
<dbReference type="SMART" id="SM01043">
    <property type="entry name" value="BTAD"/>
    <property type="match status" value="1"/>
</dbReference>
<sequence>MLGPVEARGPLGTVALIGARQRAVLGVLALHAGSVLPFTRLVDALWGDDPPRTAIKTLHSHVARIRRALADSGLHDVLLTREPGYLLVDGDVDVRRFEALIRTGRGERSPVRAAELFRAGTALWRGDAFADVALTGWALREVDRLHELRLSAWEDLWDAELRASGHDEAVAELPALLAAHPTSERLTRLYMLALYRSGRHTDALDAFQRLRRQLAEEFGVDPGPNVVELHTAILRRDPALDPPAGRAPAELPARVGHFAGRVEELARLDQLLAEGGDLPVAVISGPAGMGKTSLAVEWGHRVAHRFPGGRLFLDLRGHDPEHALSGAQALAHVLRVLDVPEDRIPADGGERAALYRTLVHDRRCVIVLDNAGAVQDVLPLVPGSGATLLVVTTRRSAAALAAWHAVHAVPLDALSHEESVTLLRAVLGGRRVEAEPEAIAALAEQCGGMPLALRIAAARLLGSPRRTVESFVSELAGARLDGLAVEGDSRTVRTVIASAYHPLDEEPARVFRLAGVVPGATFSSWLAAALSGVGSARESLASLGAAHLVTEVEPDRFRFHDLVREYARSKLTGDDEAQATARLLDWYTQAAYEVNQLANPARDLVRPVIRHPWREPPFQPDRHAAVTFLEGERENLLPVVQLARDRGELTVAWQLTYLLTGFYEVTGHWHERVELCRVATDAAGRLGDQAAEAEMLRAWGVALFMTRRLAEAIDVNHKALAIVRRIGDLAGEGHVHNNIANALAELRRFDQAVRSHLRAVDCCTRAGNRLGLALSQRNLGHTYIRMGDAETSLAPLHGALEVFRELGNIRLEAGTLDTLGEAHLLRGEPDVALRDLEQALDLSRKSGDRWLEWEVLADIGVAHLDRAGHGVEHLEQALAISREVDDRHGVATVLDLLGRAHLRAGDLDAATGALTAALAERSRVPDPFEEAHVHRDLGDLAIRRGDQAVARGHWDRAIRLYRQVGATAEAAATGRT</sequence>
<dbReference type="InterPro" id="IPR027417">
    <property type="entry name" value="P-loop_NTPase"/>
</dbReference>
<keyword evidence="2" id="KW-0805">Transcription regulation</keyword>
<evidence type="ECO:0000256" key="2">
    <source>
        <dbReference type="ARBA" id="ARBA00023015"/>
    </source>
</evidence>
<dbReference type="Gene3D" id="3.40.50.300">
    <property type="entry name" value="P-loop containing nucleotide triphosphate hydrolases"/>
    <property type="match status" value="1"/>
</dbReference>
<protein>
    <submittedName>
        <fullName evidence="7">SARP family transcriptional regulator</fullName>
    </submittedName>
</protein>
<dbReference type="PANTHER" id="PTHR35807:SF1">
    <property type="entry name" value="TRANSCRIPTIONAL REGULATOR REDD"/>
    <property type="match status" value="1"/>
</dbReference>
<dbReference type="SUPFAM" id="SSF52540">
    <property type="entry name" value="P-loop containing nucleoside triphosphate hydrolases"/>
    <property type="match status" value="1"/>
</dbReference>
<comment type="similarity">
    <text evidence="1">Belongs to the AfsR/DnrI/RedD regulatory family.</text>
</comment>
<dbReference type="InterPro" id="IPR036388">
    <property type="entry name" value="WH-like_DNA-bd_sf"/>
</dbReference>
<dbReference type="PROSITE" id="PS51755">
    <property type="entry name" value="OMPR_PHOB"/>
    <property type="match status" value="1"/>
</dbReference>
<dbReference type="Proteomes" id="UP001225605">
    <property type="component" value="Unassembled WGS sequence"/>
</dbReference>
<dbReference type="Pfam" id="PF13424">
    <property type="entry name" value="TPR_12"/>
    <property type="match status" value="1"/>
</dbReference>
<dbReference type="CDD" id="cd15831">
    <property type="entry name" value="BTAD"/>
    <property type="match status" value="1"/>
</dbReference>
<dbReference type="InterPro" id="IPR016032">
    <property type="entry name" value="Sig_transdc_resp-reg_C-effctor"/>
</dbReference>
<feature type="DNA-binding region" description="OmpR/PhoB-type" evidence="5">
    <location>
        <begin position="1"/>
        <end position="89"/>
    </location>
</feature>
<dbReference type="InterPro" id="IPR011990">
    <property type="entry name" value="TPR-like_helical_dom_sf"/>
</dbReference>
<evidence type="ECO:0000256" key="1">
    <source>
        <dbReference type="ARBA" id="ARBA00005820"/>
    </source>
</evidence>
<evidence type="ECO:0000313" key="8">
    <source>
        <dbReference type="Proteomes" id="UP001225605"/>
    </source>
</evidence>
<accession>A0ABU0XAT4</accession>
<dbReference type="Gene3D" id="1.25.40.10">
    <property type="entry name" value="Tetratricopeptide repeat domain"/>
    <property type="match status" value="3"/>
</dbReference>
<dbReference type="PRINTS" id="PR00364">
    <property type="entry name" value="DISEASERSIST"/>
</dbReference>
<keyword evidence="4" id="KW-0804">Transcription</keyword>
<dbReference type="PANTHER" id="PTHR35807">
    <property type="entry name" value="TRANSCRIPTIONAL REGULATOR REDD-RELATED"/>
    <property type="match status" value="1"/>
</dbReference>
<name>A0ABU0XAT4_9PSEU</name>
<organism evidence="7 8">
    <name type="scientific">Saccharothrix yanglingensis</name>
    <dbReference type="NCBI Taxonomy" id="659496"/>
    <lineage>
        <taxon>Bacteria</taxon>
        <taxon>Bacillati</taxon>
        <taxon>Actinomycetota</taxon>
        <taxon>Actinomycetes</taxon>
        <taxon>Pseudonocardiales</taxon>
        <taxon>Pseudonocardiaceae</taxon>
        <taxon>Saccharothrix</taxon>
    </lineage>
</organism>